<dbReference type="InterPro" id="IPR013083">
    <property type="entry name" value="Znf_RING/FYVE/PHD"/>
</dbReference>
<dbReference type="InterPro" id="IPR001841">
    <property type="entry name" value="Znf_RING"/>
</dbReference>
<dbReference type="SMART" id="SM00184">
    <property type="entry name" value="RING"/>
    <property type="match status" value="1"/>
</dbReference>
<dbReference type="Proteomes" id="UP001204833">
    <property type="component" value="Unassembled WGS sequence"/>
</dbReference>
<name>A0AAD5FZ75_9ASCO</name>
<keyword evidence="4" id="KW-1185">Reference proteome</keyword>
<evidence type="ECO:0000256" key="1">
    <source>
        <dbReference type="SAM" id="MobiDB-lite"/>
    </source>
</evidence>
<evidence type="ECO:0000313" key="4">
    <source>
        <dbReference type="Proteomes" id="UP001204833"/>
    </source>
</evidence>
<dbReference type="Gene3D" id="3.30.40.10">
    <property type="entry name" value="Zinc/RING finger domain, C3HC4 (zinc finger)"/>
    <property type="match status" value="1"/>
</dbReference>
<gene>
    <name evidence="3" type="ORF">KGF57_002073</name>
</gene>
<dbReference type="AlphaFoldDB" id="A0AAD5FZ75"/>
<evidence type="ECO:0000313" key="3">
    <source>
        <dbReference type="EMBL" id="KAI5959548.1"/>
    </source>
</evidence>
<feature type="compositionally biased region" description="Low complexity" evidence="1">
    <location>
        <begin position="17"/>
        <end position="44"/>
    </location>
</feature>
<accession>A0AAD5FZ75</accession>
<feature type="domain" description="RING-type" evidence="2">
    <location>
        <begin position="80"/>
        <end position="117"/>
    </location>
</feature>
<reference evidence="3 4" key="1">
    <citation type="journal article" date="2022" name="DNA Res.">
        <title>Genome analysis of five recently described species of the CUG-Ser clade uncovers Candida theae as a new hybrid lineage with pathogenic potential in the Candida parapsilosis species complex.</title>
        <authorList>
            <person name="Mixao V."/>
            <person name="Del Olmo V."/>
            <person name="Hegedusova E."/>
            <person name="Saus E."/>
            <person name="Pryszcz L."/>
            <person name="Cillingova A."/>
            <person name="Nosek J."/>
            <person name="Gabaldon T."/>
        </authorList>
    </citation>
    <scope>NUCLEOTIDE SEQUENCE [LARGE SCALE GENOMIC DNA]</scope>
    <source>
        <strain evidence="3 4">CBS 12239</strain>
    </source>
</reference>
<organism evidence="3 4">
    <name type="scientific">Candida theae</name>
    <dbReference type="NCBI Taxonomy" id="1198502"/>
    <lineage>
        <taxon>Eukaryota</taxon>
        <taxon>Fungi</taxon>
        <taxon>Dikarya</taxon>
        <taxon>Ascomycota</taxon>
        <taxon>Saccharomycotina</taxon>
        <taxon>Pichiomycetes</taxon>
        <taxon>Debaryomycetaceae</taxon>
        <taxon>Candida/Lodderomyces clade</taxon>
        <taxon>Candida</taxon>
    </lineage>
</organism>
<feature type="compositionally biased region" description="Polar residues" evidence="1">
    <location>
        <begin position="58"/>
        <end position="70"/>
    </location>
</feature>
<comment type="caution">
    <text evidence="3">The sequence shown here is derived from an EMBL/GenBank/DDBJ whole genome shotgun (WGS) entry which is preliminary data.</text>
</comment>
<evidence type="ECO:0000259" key="2">
    <source>
        <dbReference type="SMART" id="SM00184"/>
    </source>
</evidence>
<feature type="region of interest" description="Disordered" evidence="1">
    <location>
        <begin position="1"/>
        <end position="70"/>
    </location>
</feature>
<dbReference type="GeneID" id="76150132"/>
<feature type="non-terminal residue" evidence="3">
    <location>
        <position position="1"/>
    </location>
</feature>
<proteinExistence type="predicted"/>
<dbReference type="SUPFAM" id="SSF57850">
    <property type="entry name" value="RING/U-box"/>
    <property type="match status" value="1"/>
</dbReference>
<dbReference type="EMBL" id="JAIHNG010000103">
    <property type="protein sequence ID" value="KAI5959548.1"/>
    <property type="molecule type" value="Genomic_DNA"/>
</dbReference>
<dbReference type="RefSeq" id="XP_051609452.1">
    <property type="nucleotide sequence ID" value="XM_051751347.1"/>
</dbReference>
<protein>
    <recommendedName>
        <fullName evidence="2">RING-type domain-containing protein</fullName>
    </recommendedName>
</protein>
<sequence>VEATPQDEPRAVKRSKLTNSNTSTSTTTSKKPIPTSTTSSLLSKSQDEMADVPKPTVAKSSSSIKPVPESVSTTTVPFKCILCNYKSPIKTPCGRLFCQACFLNRYKVQKKSGCAICNKDVEGMMIPVTKRKFEELTG</sequence>